<dbReference type="PRINTS" id="PR01041">
    <property type="entry name" value="TRNASYNTHMET"/>
</dbReference>
<dbReference type="GO" id="GO:0005524">
    <property type="term" value="F:ATP binding"/>
    <property type="evidence" value="ECO:0007669"/>
    <property type="project" value="UniProtKB-UniRule"/>
</dbReference>
<dbReference type="SUPFAM" id="SSF57770">
    <property type="entry name" value="Methionyl-tRNA synthetase (MetRS), Zn-domain"/>
    <property type="match status" value="1"/>
</dbReference>
<dbReference type="PANTHER" id="PTHR45765:SF1">
    <property type="entry name" value="METHIONINE--TRNA LIGASE, CYTOPLASMIC"/>
    <property type="match status" value="1"/>
</dbReference>
<dbReference type="InterPro" id="IPR012340">
    <property type="entry name" value="NA-bd_OB-fold"/>
</dbReference>
<dbReference type="InterPro" id="IPR002547">
    <property type="entry name" value="tRNA-bd_dom"/>
</dbReference>
<evidence type="ECO:0000313" key="15">
    <source>
        <dbReference type="EMBL" id="PCI30513.1"/>
    </source>
</evidence>
<evidence type="ECO:0000256" key="5">
    <source>
        <dbReference type="ARBA" id="ARBA00022555"/>
    </source>
</evidence>
<evidence type="ECO:0000313" key="16">
    <source>
        <dbReference type="Proteomes" id="UP000218113"/>
    </source>
</evidence>
<dbReference type="NCBIfam" id="NF001100">
    <property type="entry name" value="PRK00133.1"/>
    <property type="match status" value="1"/>
</dbReference>
<dbReference type="GO" id="GO:0046872">
    <property type="term" value="F:metal ion binding"/>
    <property type="evidence" value="ECO:0007669"/>
    <property type="project" value="UniProtKB-KW"/>
</dbReference>
<dbReference type="InterPro" id="IPR023458">
    <property type="entry name" value="Met-tRNA_ligase_1"/>
</dbReference>
<evidence type="ECO:0000256" key="4">
    <source>
        <dbReference type="ARBA" id="ARBA00022490"/>
    </source>
</evidence>
<feature type="short sequence motif" description="'KMSKS' region" evidence="13">
    <location>
        <begin position="333"/>
        <end position="337"/>
    </location>
</feature>
<dbReference type="Gene3D" id="3.40.50.620">
    <property type="entry name" value="HUPs"/>
    <property type="match status" value="1"/>
</dbReference>
<evidence type="ECO:0000256" key="1">
    <source>
        <dbReference type="ARBA" id="ARBA00003314"/>
    </source>
</evidence>
<dbReference type="Gene3D" id="1.10.730.10">
    <property type="entry name" value="Isoleucyl-tRNA Synthetase, Domain 1"/>
    <property type="match status" value="1"/>
</dbReference>
<dbReference type="InterPro" id="IPR001412">
    <property type="entry name" value="aa-tRNA-synth_I_CS"/>
</dbReference>
<evidence type="ECO:0000256" key="13">
    <source>
        <dbReference type="HAMAP-Rule" id="MF_00098"/>
    </source>
</evidence>
<dbReference type="InterPro" id="IPR041872">
    <property type="entry name" value="Anticodon_Met"/>
</dbReference>
<keyword evidence="13" id="KW-0862">Zinc</keyword>
<evidence type="ECO:0000256" key="9">
    <source>
        <dbReference type="ARBA" id="ARBA00022884"/>
    </source>
</evidence>
<keyword evidence="8 13" id="KW-0067">ATP-binding</keyword>
<dbReference type="EC" id="6.1.1.10" evidence="13"/>
<protein>
    <recommendedName>
        <fullName evidence="13">Methionine--tRNA ligase</fullName>
        <ecNumber evidence="13">6.1.1.10</ecNumber>
    </recommendedName>
    <alternativeName>
        <fullName evidence="13">Methionyl-tRNA synthetase</fullName>
        <shortName evidence="13">MetRS</shortName>
    </alternativeName>
</protein>
<evidence type="ECO:0000256" key="10">
    <source>
        <dbReference type="ARBA" id="ARBA00022917"/>
    </source>
</evidence>
<feature type="binding site" evidence="13">
    <location>
        <position position="144"/>
    </location>
    <ligand>
        <name>Zn(2+)</name>
        <dbReference type="ChEBI" id="CHEBI:29105"/>
    </ligand>
</feature>
<feature type="binding site" evidence="13">
    <location>
        <position position="160"/>
    </location>
    <ligand>
        <name>Zn(2+)</name>
        <dbReference type="ChEBI" id="CHEBI:29105"/>
    </ligand>
</feature>
<dbReference type="GO" id="GO:0000049">
    <property type="term" value="F:tRNA binding"/>
    <property type="evidence" value="ECO:0007669"/>
    <property type="project" value="UniProtKB-UniRule"/>
</dbReference>
<dbReference type="GO" id="GO:0006431">
    <property type="term" value="P:methionyl-tRNA aminoacylation"/>
    <property type="evidence" value="ECO:0007669"/>
    <property type="project" value="UniProtKB-UniRule"/>
</dbReference>
<dbReference type="FunFam" id="2.20.28.20:FF:000001">
    <property type="entry name" value="Methionine--tRNA ligase"/>
    <property type="match status" value="1"/>
</dbReference>
<dbReference type="SUPFAM" id="SSF52374">
    <property type="entry name" value="Nucleotidylyl transferase"/>
    <property type="match status" value="1"/>
</dbReference>
<dbReference type="InterPro" id="IPR029038">
    <property type="entry name" value="MetRS_Zn"/>
</dbReference>
<keyword evidence="5 13" id="KW-0820">tRNA-binding</keyword>
<evidence type="ECO:0000256" key="11">
    <source>
        <dbReference type="ARBA" id="ARBA00023146"/>
    </source>
</evidence>
<keyword evidence="9 13" id="KW-0694">RNA-binding</keyword>
<keyword evidence="13" id="KW-0479">Metal-binding</keyword>
<dbReference type="Pfam" id="PF19303">
    <property type="entry name" value="Anticodon_3"/>
    <property type="match status" value="1"/>
</dbReference>
<dbReference type="EMBL" id="NVSR01000004">
    <property type="protein sequence ID" value="PCI30513.1"/>
    <property type="molecule type" value="Genomic_DNA"/>
</dbReference>
<comment type="subcellular location">
    <subcellularLocation>
        <location evidence="2 13">Cytoplasm</location>
    </subcellularLocation>
</comment>
<evidence type="ECO:0000256" key="2">
    <source>
        <dbReference type="ARBA" id="ARBA00004496"/>
    </source>
</evidence>
<dbReference type="InterPro" id="IPR014758">
    <property type="entry name" value="Met-tRNA_synth"/>
</dbReference>
<dbReference type="Pfam" id="PF09334">
    <property type="entry name" value="tRNA-synt_1g"/>
    <property type="match status" value="1"/>
</dbReference>
<dbReference type="Proteomes" id="UP000218113">
    <property type="component" value="Unassembled WGS sequence"/>
</dbReference>
<comment type="subunit">
    <text evidence="13">Homodimer.</text>
</comment>
<dbReference type="GO" id="GO:0004825">
    <property type="term" value="F:methionine-tRNA ligase activity"/>
    <property type="evidence" value="ECO:0007669"/>
    <property type="project" value="UniProtKB-UniRule"/>
</dbReference>
<keyword evidence="4 13" id="KW-0963">Cytoplasm</keyword>
<dbReference type="PROSITE" id="PS00178">
    <property type="entry name" value="AA_TRNA_LIGASE_I"/>
    <property type="match status" value="1"/>
</dbReference>
<dbReference type="GO" id="GO:0005829">
    <property type="term" value="C:cytosol"/>
    <property type="evidence" value="ECO:0007669"/>
    <property type="project" value="TreeGrafter"/>
</dbReference>
<evidence type="ECO:0000256" key="6">
    <source>
        <dbReference type="ARBA" id="ARBA00022598"/>
    </source>
</evidence>
<evidence type="ECO:0000256" key="8">
    <source>
        <dbReference type="ARBA" id="ARBA00022840"/>
    </source>
</evidence>
<comment type="function">
    <text evidence="1 13">Is required not only for elongation of protein synthesis but also for the initiation of all mRNA translation through initiator tRNA(fMet) aminoacylation.</text>
</comment>
<dbReference type="SUPFAM" id="SSF47323">
    <property type="entry name" value="Anticodon-binding domain of a subclass of class I aminoacyl-tRNA synthetases"/>
    <property type="match status" value="1"/>
</dbReference>
<organism evidence="15 16">
    <name type="scientific">SAR324 cluster bacterium</name>
    <dbReference type="NCBI Taxonomy" id="2024889"/>
    <lineage>
        <taxon>Bacteria</taxon>
        <taxon>Deltaproteobacteria</taxon>
        <taxon>SAR324 cluster</taxon>
    </lineage>
</organism>
<sequence length="719" mass="82180">MQKKKLITSALPYVNNVPHLGNIIGCVLSADVYARICRSLEYETLYICATDEYGTATENKAREEGLTPKQICDKYHKIHREVYDFFGITFDYFGRTSHPEHSKMTQEIYRDIEKAGFVEEKETEQTYCETDRMFLADRYVEGECPHCGYEEARGDQCDGCGKLLQPTELKKPKCKVCGNIPTRKLTKHLYLDLPKLEKKLADFQQDSIEKGKWSNNAISVAKSWLDNGLMARPITRDLSWGVKVPREGYENKVFYVWFDAPIGYISSTMRALPDTWKEWWQRPEETELYQFMAKDNIPFHTVVFPATMIGTGKPWTLLHHINSTEYLNYENTKFSKSRGVGVFGTDAMSSGIPADLWRFYLLFNRPEKSDSNFSWDKFLDDINNNFIDNIGNLLNRVLVFFQRYFDGVLTEVVFSDEQQAFLSAVKVQEKKITEQMESVKIREALKSILALGKQGNKFFQDEKPWATIKTDPKQAKASLTVLIYLVRDLALMLSPYMPETAERMLAMMTGEPVEFKKLGDWSTLQEGKLVQPEILYQKLQPKKIEEFKSRFNGIQSETPSSLESWQKVEIKVGEIKAIKPHPTADRLYVEEVDCGEAKNRTIVSGLVKYYQAEELLGKKVLVATNLTPVDLRGVVSEGMVLTAEKRKKVEVIDMQGAPVGALVTLTGEEKQETGELISIDQFFECQISVQDSQLQIEGKSLEVEGNAIRTQLVVNGKVK</sequence>
<keyword evidence="6 13" id="KW-0436">Ligase</keyword>
<feature type="binding site" evidence="13">
    <location>
        <position position="157"/>
    </location>
    <ligand>
        <name>Zn(2+)</name>
        <dbReference type="ChEBI" id="CHEBI:29105"/>
    </ligand>
</feature>
<dbReference type="PROSITE" id="PS50886">
    <property type="entry name" value="TRBD"/>
    <property type="match status" value="1"/>
</dbReference>
<feature type="domain" description="TRNA-binding" evidence="14">
    <location>
        <begin position="564"/>
        <end position="664"/>
    </location>
</feature>
<keyword evidence="7 13" id="KW-0547">Nucleotide-binding</keyword>
<proteinExistence type="inferred from homology"/>
<dbReference type="Gene3D" id="2.40.50.140">
    <property type="entry name" value="Nucleic acid-binding proteins"/>
    <property type="match status" value="1"/>
</dbReference>
<dbReference type="HAMAP" id="MF_00098">
    <property type="entry name" value="Met_tRNA_synth_type1"/>
    <property type="match status" value="1"/>
</dbReference>
<dbReference type="CDD" id="cd00814">
    <property type="entry name" value="MetRS_core"/>
    <property type="match status" value="1"/>
</dbReference>
<dbReference type="PANTHER" id="PTHR45765">
    <property type="entry name" value="METHIONINE--TRNA LIGASE"/>
    <property type="match status" value="1"/>
</dbReference>
<dbReference type="InterPro" id="IPR015413">
    <property type="entry name" value="Methionyl/Leucyl_tRNA_Synth"/>
</dbReference>
<accession>A0A2A4TAF0</accession>
<keyword evidence="11 13" id="KW-0030">Aminoacyl-tRNA synthetase</keyword>
<comment type="caution">
    <text evidence="15">The sequence shown here is derived from an EMBL/GenBank/DDBJ whole genome shotgun (WGS) entry which is preliminary data.</text>
</comment>
<evidence type="ECO:0000259" key="14">
    <source>
        <dbReference type="PROSITE" id="PS50886"/>
    </source>
</evidence>
<comment type="cofactor">
    <cofactor evidence="13">
        <name>Zn(2+)</name>
        <dbReference type="ChEBI" id="CHEBI:29105"/>
    </cofactor>
    <text evidence="13">Binds 1 zinc ion per subunit.</text>
</comment>
<comment type="similarity">
    <text evidence="3 13">Belongs to the class-I aminoacyl-tRNA synthetase family. MetG type 1 subfamily.</text>
</comment>
<evidence type="ECO:0000256" key="12">
    <source>
        <dbReference type="ARBA" id="ARBA00047364"/>
    </source>
</evidence>
<evidence type="ECO:0000256" key="7">
    <source>
        <dbReference type="ARBA" id="ARBA00022741"/>
    </source>
</evidence>
<feature type="binding site" evidence="13">
    <location>
        <position position="336"/>
    </location>
    <ligand>
        <name>ATP</name>
        <dbReference type="ChEBI" id="CHEBI:30616"/>
    </ligand>
</feature>
<comment type="catalytic activity">
    <reaction evidence="12 13">
        <text>tRNA(Met) + L-methionine + ATP = L-methionyl-tRNA(Met) + AMP + diphosphate</text>
        <dbReference type="Rhea" id="RHEA:13481"/>
        <dbReference type="Rhea" id="RHEA-COMP:9667"/>
        <dbReference type="Rhea" id="RHEA-COMP:9698"/>
        <dbReference type="ChEBI" id="CHEBI:30616"/>
        <dbReference type="ChEBI" id="CHEBI:33019"/>
        <dbReference type="ChEBI" id="CHEBI:57844"/>
        <dbReference type="ChEBI" id="CHEBI:78442"/>
        <dbReference type="ChEBI" id="CHEBI:78530"/>
        <dbReference type="ChEBI" id="CHEBI:456215"/>
        <dbReference type="EC" id="6.1.1.10"/>
    </reaction>
</comment>
<name>A0A2A4TAF0_9DELT</name>
<evidence type="ECO:0000256" key="3">
    <source>
        <dbReference type="ARBA" id="ARBA00008258"/>
    </source>
</evidence>
<dbReference type="GO" id="GO:0017101">
    <property type="term" value="C:aminoacyl-tRNA synthetase multienzyme complex"/>
    <property type="evidence" value="ECO:0007669"/>
    <property type="project" value="TreeGrafter"/>
</dbReference>
<dbReference type="Pfam" id="PF01588">
    <property type="entry name" value="tRNA_bind"/>
    <property type="match status" value="1"/>
</dbReference>
<dbReference type="InterPro" id="IPR033911">
    <property type="entry name" value="MetRS_core"/>
</dbReference>
<dbReference type="Gene3D" id="2.20.28.20">
    <property type="entry name" value="Methionyl-tRNA synthetase, Zn-domain"/>
    <property type="match status" value="1"/>
</dbReference>
<feature type="binding site" evidence="13">
    <location>
        <position position="147"/>
    </location>
    <ligand>
        <name>Zn(2+)</name>
        <dbReference type="ChEBI" id="CHEBI:29105"/>
    </ligand>
</feature>
<dbReference type="InterPro" id="IPR014729">
    <property type="entry name" value="Rossmann-like_a/b/a_fold"/>
</dbReference>
<dbReference type="NCBIfam" id="TIGR00398">
    <property type="entry name" value="metG"/>
    <property type="match status" value="1"/>
</dbReference>
<dbReference type="AlphaFoldDB" id="A0A2A4TAF0"/>
<gene>
    <name evidence="13" type="primary">metG</name>
    <name evidence="15" type="ORF">COB67_01650</name>
</gene>
<reference evidence="16" key="1">
    <citation type="submission" date="2017-08" db="EMBL/GenBank/DDBJ databases">
        <title>A dynamic microbial community with high functional redundancy inhabits the cold, oxic subseafloor aquifer.</title>
        <authorList>
            <person name="Tully B.J."/>
            <person name="Wheat C.G."/>
            <person name="Glazer B.T."/>
            <person name="Huber J.A."/>
        </authorList>
    </citation>
    <scope>NUCLEOTIDE SEQUENCE [LARGE SCALE GENOMIC DNA]</scope>
</reference>
<dbReference type="CDD" id="cd07957">
    <property type="entry name" value="Anticodon_Ia_Met"/>
    <property type="match status" value="1"/>
</dbReference>
<dbReference type="SUPFAM" id="SSF50249">
    <property type="entry name" value="Nucleic acid-binding proteins"/>
    <property type="match status" value="1"/>
</dbReference>
<dbReference type="InterPro" id="IPR009080">
    <property type="entry name" value="tRNAsynth_Ia_anticodon-bd"/>
</dbReference>
<keyword evidence="10 13" id="KW-0648">Protein biosynthesis</keyword>
<feature type="short sequence motif" description="'HIGH' region" evidence="13">
    <location>
        <begin position="12"/>
        <end position="22"/>
    </location>
</feature>